<proteinExistence type="predicted"/>
<evidence type="ECO:0000313" key="2">
    <source>
        <dbReference type="Proteomes" id="UP001148737"/>
    </source>
</evidence>
<protein>
    <submittedName>
        <fullName evidence="1">Uncharacterized protein</fullName>
    </submittedName>
</protein>
<organism evidence="1 2">
    <name type="scientific">Lecanicillium saksenae</name>
    <dbReference type="NCBI Taxonomy" id="468837"/>
    <lineage>
        <taxon>Eukaryota</taxon>
        <taxon>Fungi</taxon>
        <taxon>Dikarya</taxon>
        <taxon>Ascomycota</taxon>
        <taxon>Pezizomycotina</taxon>
        <taxon>Sordariomycetes</taxon>
        <taxon>Hypocreomycetidae</taxon>
        <taxon>Hypocreales</taxon>
        <taxon>Cordycipitaceae</taxon>
        <taxon>Lecanicillium</taxon>
    </lineage>
</organism>
<comment type="caution">
    <text evidence="1">The sequence shown here is derived from an EMBL/GenBank/DDBJ whole genome shotgun (WGS) entry which is preliminary data.</text>
</comment>
<dbReference type="Proteomes" id="UP001148737">
    <property type="component" value="Unassembled WGS sequence"/>
</dbReference>
<gene>
    <name evidence="1" type="ORF">NLG97_g9466</name>
</gene>
<reference evidence="1" key="1">
    <citation type="submission" date="2022-07" db="EMBL/GenBank/DDBJ databases">
        <title>Genome Sequence of Lecanicillium saksenae.</title>
        <authorList>
            <person name="Buettner E."/>
        </authorList>
    </citation>
    <scope>NUCLEOTIDE SEQUENCE</scope>
    <source>
        <strain evidence="1">VT-O1</strain>
    </source>
</reference>
<accession>A0ACC1QIX1</accession>
<dbReference type="EMBL" id="JANAKD010001964">
    <property type="protein sequence ID" value="KAJ3475417.1"/>
    <property type="molecule type" value="Genomic_DNA"/>
</dbReference>
<name>A0ACC1QIX1_9HYPO</name>
<keyword evidence="2" id="KW-1185">Reference proteome</keyword>
<evidence type="ECO:0000313" key="1">
    <source>
        <dbReference type="EMBL" id="KAJ3475417.1"/>
    </source>
</evidence>
<sequence>MSRAADEVQCSADAKLLVGRMQRRLDDAVDGGNTVAMGGDAQTLHVRGRPAAGGQKQRSLESVSIRVSLRVLEGKHCLIRKQARLTRQTFLLFQETGTDSWIQTLRHTREVYADRRDHFLKFIRYPEALAEISSDPLNDDPESPWNTVRQDEVIRAEIEQDVKRLPDEANYHDDGIQMLILDVLFIYCKLNPGRGGYRQGMHELLAPIVHVLEQDAVNRESLVESDLLDAAMLETLDAAYIEHDAFTLFSKLMERAQFFYEVKDVTQGTQSSQETSSAIVERSKHIHEVLLNKIDPDLAAHLTNIEILPQIFLMQV</sequence>